<dbReference type="Pfam" id="PF00126">
    <property type="entry name" value="HTH_1"/>
    <property type="match status" value="1"/>
</dbReference>
<dbReference type="RefSeq" id="WP_011395740.1">
    <property type="nucleotide sequence ID" value="NC_007645.1"/>
</dbReference>
<proteinExistence type="inferred from homology"/>
<dbReference type="eggNOG" id="COG0583">
    <property type="taxonomic scope" value="Bacteria"/>
</dbReference>
<dbReference type="InterPro" id="IPR036388">
    <property type="entry name" value="WH-like_DNA-bd_sf"/>
</dbReference>
<dbReference type="KEGG" id="hch:HCH_01829"/>
<keyword evidence="7" id="KW-1185">Reference proteome</keyword>
<dbReference type="OrthoDB" id="6971749at2"/>
<dbReference type="AlphaFoldDB" id="Q2SL06"/>
<dbReference type="STRING" id="349521.HCH_01829"/>
<comment type="similarity">
    <text evidence="1">Belongs to the LysR transcriptional regulatory family.</text>
</comment>
<evidence type="ECO:0000313" key="7">
    <source>
        <dbReference type="Proteomes" id="UP000000238"/>
    </source>
</evidence>
<keyword evidence="3" id="KW-0238">DNA-binding</keyword>
<reference evidence="6 7" key="1">
    <citation type="journal article" date="2005" name="Nucleic Acids Res.">
        <title>Genomic blueprint of Hahella chejuensis, a marine microbe producing an algicidal agent.</title>
        <authorList>
            <person name="Jeong H."/>
            <person name="Yim J.H."/>
            <person name="Lee C."/>
            <person name="Choi S.-H."/>
            <person name="Park Y.K."/>
            <person name="Yoon S.H."/>
            <person name="Hur C.-G."/>
            <person name="Kang H.-Y."/>
            <person name="Kim D."/>
            <person name="Lee H.H."/>
            <person name="Park K.H."/>
            <person name="Park S.-H."/>
            <person name="Park H.-S."/>
            <person name="Lee H.K."/>
            <person name="Oh T.K."/>
            <person name="Kim J.F."/>
        </authorList>
    </citation>
    <scope>NUCLEOTIDE SEQUENCE [LARGE SCALE GENOMIC DNA]</scope>
    <source>
        <strain evidence="6 7">KCTC 2396</strain>
    </source>
</reference>
<evidence type="ECO:0000256" key="4">
    <source>
        <dbReference type="ARBA" id="ARBA00023163"/>
    </source>
</evidence>
<accession>Q2SL06</accession>
<dbReference type="SUPFAM" id="SSF46785">
    <property type="entry name" value="Winged helix' DNA-binding domain"/>
    <property type="match status" value="1"/>
</dbReference>
<dbReference type="Gene3D" id="1.10.10.10">
    <property type="entry name" value="Winged helix-like DNA-binding domain superfamily/Winged helix DNA-binding domain"/>
    <property type="match status" value="1"/>
</dbReference>
<evidence type="ECO:0000313" key="6">
    <source>
        <dbReference type="EMBL" id="ABC28668.1"/>
    </source>
</evidence>
<feature type="domain" description="HTH lysR-type" evidence="5">
    <location>
        <begin position="1"/>
        <end position="58"/>
    </location>
</feature>
<dbReference type="PRINTS" id="PR00039">
    <property type="entry name" value="HTHLYSR"/>
</dbReference>
<dbReference type="PANTHER" id="PTHR30126:SF2">
    <property type="entry name" value="HTH-TYPE TRANSCRIPTIONAL REGULATOR YJIE"/>
    <property type="match status" value="1"/>
</dbReference>
<dbReference type="EMBL" id="CP000155">
    <property type="protein sequence ID" value="ABC28668.1"/>
    <property type="molecule type" value="Genomic_DNA"/>
</dbReference>
<evidence type="ECO:0000256" key="1">
    <source>
        <dbReference type="ARBA" id="ARBA00009437"/>
    </source>
</evidence>
<dbReference type="GO" id="GO:0000976">
    <property type="term" value="F:transcription cis-regulatory region binding"/>
    <property type="evidence" value="ECO:0007669"/>
    <property type="project" value="TreeGrafter"/>
</dbReference>
<dbReference type="FunFam" id="1.10.10.10:FF:000001">
    <property type="entry name" value="LysR family transcriptional regulator"/>
    <property type="match status" value="1"/>
</dbReference>
<dbReference type="InterPro" id="IPR005119">
    <property type="entry name" value="LysR_subst-bd"/>
</dbReference>
<dbReference type="Proteomes" id="UP000000238">
    <property type="component" value="Chromosome"/>
</dbReference>
<dbReference type="PROSITE" id="PS50931">
    <property type="entry name" value="HTH_LYSR"/>
    <property type="match status" value="1"/>
</dbReference>
<sequence>MEIRWLEDFIALAKTRHFSRAADEQNVTQPTFSRRIKLLEEEMGVQLVDRNTLPLSLTPAGELFLDAADKITRILRDTREECHAIHEEQSSRLVFATTQTLYLSFYKTWLEPFSRALDIALDLNLHSTAWTVRDFSHALLEQQCDIMLCYWHPSIELLADATPNEFEYVKIAGERLLPCSSVDETGAPKFVLPGHKRRPIPFIDYHDNAFLKPVVHHTITHSQNDLHLVTVNKNFHSVSVKAMIREGFGVGWIPFRLAQESIRYGRMKAAGDERYYTDLEVRFYRKKDNKHPSLEKLWNKLKEHTEANVSVV</sequence>
<protein>
    <submittedName>
        <fullName evidence="6">Transcriptional regulator</fullName>
    </submittedName>
</protein>
<organism evidence="6 7">
    <name type="scientific">Hahella chejuensis (strain KCTC 2396)</name>
    <dbReference type="NCBI Taxonomy" id="349521"/>
    <lineage>
        <taxon>Bacteria</taxon>
        <taxon>Pseudomonadati</taxon>
        <taxon>Pseudomonadota</taxon>
        <taxon>Gammaproteobacteria</taxon>
        <taxon>Oceanospirillales</taxon>
        <taxon>Hahellaceae</taxon>
        <taxon>Hahella</taxon>
    </lineage>
</organism>
<evidence type="ECO:0000256" key="3">
    <source>
        <dbReference type="ARBA" id="ARBA00023125"/>
    </source>
</evidence>
<dbReference type="SUPFAM" id="SSF53850">
    <property type="entry name" value="Periplasmic binding protein-like II"/>
    <property type="match status" value="1"/>
</dbReference>
<dbReference type="Pfam" id="PF03466">
    <property type="entry name" value="LysR_substrate"/>
    <property type="match status" value="1"/>
</dbReference>
<dbReference type="HOGENOM" id="CLU_039613_4_1_6"/>
<gene>
    <name evidence="6" type="ordered locus">HCH_01829</name>
</gene>
<dbReference type="InterPro" id="IPR036390">
    <property type="entry name" value="WH_DNA-bd_sf"/>
</dbReference>
<keyword evidence="4" id="KW-0804">Transcription</keyword>
<dbReference type="InterPro" id="IPR000847">
    <property type="entry name" value="LysR_HTH_N"/>
</dbReference>
<keyword evidence="2" id="KW-0805">Transcription regulation</keyword>
<dbReference type="PANTHER" id="PTHR30126">
    <property type="entry name" value="HTH-TYPE TRANSCRIPTIONAL REGULATOR"/>
    <property type="match status" value="1"/>
</dbReference>
<dbReference type="GO" id="GO:0003700">
    <property type="term" value="F:DNA-binding transcription factor activity"/>
    <property type="evidence" value="ECO:0007669"/>
    <property type="project" value="InterPro"/>
</dbReference>
<evidence type="ECO:0000259" key="5">
    <source>
        <dbReference type="PROSITE" id="PS50931"/>
    </source>
</evidence>
<evidence type="ECO:0000256" key="2">
    <source>
        <dbReference type="ARBA" id="ARBA00023015"/>
    </source>
</evidence>
<name>Q2SL06_HAHCH</name>